<dbReference type="Proteomes" id="UP000887013">
    <property type="component" value="Unassembled WGS sequence"/>
</dbReference>
<reference evidence="2" key="1">
    <citation type="submission" date="2020-08" db="EMBL/GenBank/DDBJ databases">
        <title>Multicomponent nature underlies the extraordinary mechanical properties of spider dragline silk.</title>
        <authorList>
            <person name="Kono N."/>
            <person name="Nakamura H."/>
            <person name="Mori M."/>
            <person name="Yoshida Y."/>
            <person name="Ohtoshi R."/>
            <person name="Malay A.D."/>
            <person name="Moran D.A.P."/>
            <person name="Tomita M."/>
            <person name="Numata K."/>
            <person name="Arakawa K."/>
        </authorList>
    </citation>
    <scope>NUCLEOTIDE SEQUENCE</scope>
</reference>
<comment type="caution">
    <text evidence="2">The sequence shown here is derived from an EMBL/GenBank/DDBJ whole genome shotgun (WGS) entry which is preliminary data.</text>
</comment>
<sequence length="86" mass="10394">MTPISFCGVIYPVKNFVNRIRLKMRTIEQTGRMWKVMADEFEERLKKRLVNVDTEKMVFDLSRFIFWPLIIVIILALMFPIFYPFT</sequence>
<protein>
    <submittedName>
        <fullName evidence="2">Uncharacterized protein</fullName>
    </submittedName>
</protein>
<dbReference type="EMBL" id="BMAW01095747">
    <property type="protein sequence ID" value="GFS71599.1"/>
    <property type="molecule type" value="Genomic_DNA"/>
</dbReference>
<evidence type="ECO:0000313" key="2">
    <source>
        <dbReference type="EMBL" id="GFS71599.1"/>
    </source>
</evidence>
<keyword evidence="1" id="KW-0472">Membrane</keyword>
<gene>
    <name evidence="2" type="ORF">NPIL_620311</name>
</gene>
<dbReference type="OrthoDB" id="6434166at2759"/>
<keyword evidence="1" id="KW-1133">Transmembrane helix</keyword>
<proteinExistence type="predicted"/>
<evidence type="ECO:0000256" key="1">
    <source>
        <dbReference type="SAM" id="Phobius"/>
    </source>
</evidence>
<organism evidence="2 3">
    <name type="scientific">Nephila pilipes</name>
    <name type="common">Giant wood spider</name>
    <name type="synonym">Nephila maculata</name>
    <dbReference type="NCBI Taxonomy" id="299642"/>
    <lineage>
        <taxon>Eukaryota</taxon>
        <taxon>Metazoa</taxon>
        <taxon>Ecdysozoa</taxon>
        <taxon>Arthropoda</taxon>
        <taxon>Chelicerata</taxon>
        <taxon>Arachnida</taxon>
        <taxon>Araneae</taxon>
        <taxon>Araneomorphae</taxon>
        <taxon>Entelegynae</taxon>
        <taxon>Araneoidea</taxon>
        <taxon>Nephilidae</taxon>
        <taxon>Nephila</taxon>
    </lineage>
</organism>
<evidence type="ECO:0000313" key="3">
    <source>
        <dbReference type="Proteomes" id="UP000887013"/>
    </source>
</evidence>
<feature type="transmembrane region" description="Helical" evidence="1">
    <location>
        <begin position="64"/>
        <end position="83"/>
    </location>
</feature>
<name>A0A8X6MPW1_NEPPI</name>
<dbReference type="AlphaFoldDB" id="A0A8X6MPW1"/>
<keyword evidence="3" id="KW-1185">Reference proteome</keyword>
<accession>A0A8X6MPW1</accession>
<keyword evidence="1" id="KW-0812">Transmembrane</keyword>